<organism evidence="2 3">
    <name type="scientific">Aspergillus minisclerotigenes</name>
    <dbReference type="NCBI Taxonomy" id="656917"/>
    <lineage>
        <taxon>Eukaryota</taxon>
        <taxon>Fungi</taxon>
        <taxon>Dikarya</taxon>
        <taxon>Ascomycota</taxon>
        <taxon>Pezizomycotina</taxon>
        <taxon>Eurotiomycetes</taxon>
        <taxon>Eurotiomycetidae</taxon>
        <taxon>Eurotiales</taxon>
        <taxon>Aspergillaceae</taxon>
        <taxon>Aspergillus</taxon>
        <taxon>Aspergillus subgen. Circumdati</taxon>
    </lineage>
</organism>
<keyword evidence="3" id="KW-1185">Reference proteome</keyword>
<dbReference type="AlphaFoldDB" id="A0A5N6JDQ3"/>
<evidence type="ECO:0000313" key="2">
    <source>
        <dbReference type="EMBL" id="KAB8276429.1"/>
    </source>
</evidence>
<evidence type="ECO:0000256" key="1">
    <source>
        <dbReference type="SAM" id="Phobius"/>
    </source>
</evidence>
<keyword evidence="1" id="KW-0472">Membrane</keyword>
<dbReference type="EMBL" id="ML732777">
    <property type="protein sequence ID" value="KAB8276429.1"/>
    <property type="molecule type" value="Genomic_DNA"/>
</dbReference>
<keyword evidence="1" id="KW-0812">Transmembrane</keyword>
<evidence type="ECO:0000313" key="3">
    <source>
        <dbReference type="Proteomes" id="UP000326289"/>
    </source>
</evidence>
<feature type="transmembrane region" description="Helical" evidence="1">
    <location>
        <begin position="46"/>
        <end position="68"/>
    </location>
</feature>
<reference evidence="2 3" key="1">
    <citation type="submission" date="2019-04" db="EMBL/GenBank/DDBJ databases">
        <title>Fungal friends and foes A comparative genomics study of 23 Aspergillus species from section Flavi.</title>
        <authorList>
            <consortium name="DOE Joint Genome Institute"/>
            <person name="Kjaerbolling I."/>
            <person name="Vesth T.C."/>
            <person name="Frisvad J.C."/>
            <person name="Nybo J.L."/>
            <person name="Theobald S."/>
            <person name="Kildgaard S."/>
            <person name="Petersen T.I."/>
            <person name="Kuo A."/>
            <person name="Sato A."/>
            <person name="Lyhne E.K."/>
            <person name="Kogle M.E."/>
            <person name="Wiebenga A."/>
            <person name="Kun R.S."/>
            <person name="Lubbers R.J."/>
            <person name="Makela M.R."/>
            <person name="Barry K."/>
            <person name="Chovatia M."/>
            <person name="Clum A."/>
            <person name="Daum C."/>
            <person name="Haridas S."/>
            <person name="He G."/>
            <person name="LaButti K."/>
            <person name="Lipzen A."/>
            <person name="Mondo S."/>
            <person name="Pangilinan J."/>
            <person name="Riley R."/>
            <person name="Salamov A."/>
            <person name="Simmons B.A."/>
            <person name="Magnuson J.K."/>
            <person name="Henrissat B."/>
            <person name="Mortensen U.H."/>
            <person name="Larsen T.O."/>
            <person name="De vries R.P."/>
            <person name="Grigoriev I.V."/>
            <person name="Machida M."/>
            <person name="Baker S.E."/>
            <person name="Andersen M.R."/>
        </authorList>
    </citation>
    <scope>NUCLEOTIDE SEQUENCE [LARGE SCALE GENOMIC DNA]</scope>
    <source>
        <strain evidence="2 3">CBS 117635</strain>
    </source>
</reference>
<dbReference type="Proteomes" id="UP000326289">
    <property type="component" value="Unassembled WGS sequence"/>
</dbReference>
<keyword evidence="1" id="KW-1133">Transmembrane helix</keyword>
<protein>
    <submittedName>
        <fullName evidence="2">Uncharacterized protein</fullName>
    </submittedName>
</protein>
<proteinExistence type="predicted"/>
<accession>A0A5N6JDQ3</accession>
<sequence>MPKTHHIFSYYLMLSTNNTWDSTYTSTMTNLHSHSHIRSTTSDQPIVSAFGVCLQIFLFQISTSILYYPVGAWPASQDFSAREAGRLPQTV</sequence>
<name>A0A5N6JDQ3_9EURO</name>
<gene>
    <name evidence="2" type="ORF">BDV30DRAFT_206645</name>
</gene>